<organism evidence="1 2">
    <name type="scientific">Halopolyspora algeriensis</name>
    <dbReference type="NCBI Taxonomy" id="1500506"/>
    <lineage>
        <taxon>Bacteria</taxon>
        <taxon>Bacillati</taxon>
        <taxon>Actinomycetota</taxon>
        <taxon>Actinomycetes</taxon>
        <taxon>Actinomycetes incertae sedis</taxon>
        <taxon>Halopolyspora</taxon>
    </lineage>
</organism>
<sequence length="47" mass="4868">MDGDLHAQPEKPLAALAEANGLIVASADSGFAKFDDVKWISPLFGPG</sequence>
<dbReference type="Proteomes" id="UP000253495">
    <property type="component" value="Unassembled WGS sequence"/>
</dbReference>
<dbReference type="EMBL" id="QPJC01000001">
    <property type="protein sequence ID" value="RCW47157.1"/>
    <property type="molecule type" value="Genomic_DNA"/>
</dbReference>
<comment type="caution">
    <text evidence="1">The sequence shown here is derived from an EMBL/GenBank/DDBJ whole genome shotgun (WGS) entry which is preliminary data.</text>
</comment>
<gene>
    <name evidence="1" type="ORF">DFQ14_101501</name>
</gene>
<evidence type="ECO:0008006" key="3">
    <source>
        <dbReference type="Google" id="ProtNLM"/>
    </source>
</evidence>
<reference evidence="1 2" key="1">
    <citation type="submission" date="2018-07" db="EMBL/GenBank/DDBJ databases">
        <title>Genomic Encyclopedia of Type Strains, Phase III (KMG-III): the genomes of soil and plant-associated and newly described type strains.</title>
        <authorList>
            <person name="Whitman W."/>
        </authorList>
    </citation>
    <scope>NUCLEOTIDE SEQUENCE [LARGE SCALE GENOMIC DNA]</scope>
    <source>
        <strain evidence="1 2">CECT 8575</strain>
    </source>
</reference>
<evidence type="ECO:0000313" key="2">
    <source>
        <dbReference type="Proteomes" id="UP000253495"/>
    </source>
</evidence>
<keyword evidence="2" id="KW-1185">Reference proteome</keyword>
<proteinExistence type="predicted"/>
<accession>A0A368VYT6</accession>
<protein>
    <recommendedName>
        <fullName evidence="3">PIN domain-containing protein</fullName>
    </recommendedName>
</protein>
<dbReference type="RefSeq" id="WP_158546636.1">
    <property type="nucleotide sequence ID" value="NZ_QPJC01000001.1"/>
</dbReference>
<evidence type="ECO:0000313" key="1">
    <source>
        <dbReference type="EMBL" id="RCW47157.1"/>
    </source>
</evidence>
<dbReference type="AlphaFoldDB" id="A0A368VYT6"/>
<name>A0A368VYT6_9ACTN</name>